<proteinExistence type="predicted"/>
<reference evidence="2" key="2">
    <citation type="submission" date="2020-05" db="UniProtKB">
        <authorList>
            <consortium name="EnsemblMetazoa"/>
        </authorList>
    </citation>
    <scope>IDENTIFICATION</scope>
    <source>
        <strain evidence="2">IAEA</strain>
    </source>
</reference>
<name>A0A1A9WGM8_9MUSC</name>
<reference evidence="3" key="1">
    <citation type="submission" date="2014-03" db="EMBL/GenBank/DDBJ databases">
        <authorList>
            <person name="Aksoy S."/>
            <person name="Warren W."/>
            <person name="Wilson R.K."/>
        </authorList>
    </citation>
    <scope>NUCLEOTIDE SEQUENCE [LARGE SCALE GENOMIC DNA]</scope>
    <source>
        <strain evidence="3">IAEA</strain>
    </source>
</reference>
<evidence type="ECO:0000313" key="2">
    <source>
        <dbReference type="EnsemblMetazoa" id="GBRI018969-PA"/>
    </source>
</evidence>
<keyword evidence="1" id="KW-1133">Transmembrane helix</keyword>
<dbReference type="Proteomes" id="UP000091820">
    <property type="component" value="Unassembled WGS sequence"/>
</dbReference>
<keyword evidence="3" id="KW-1185">Reference proteome</keyword>
<sequence>MAVLDGSLALIDQQNATGSVLLNSAAATTANSFLAAAPVNTTLLEDTGGGGGGGGNGEYSDLETSDWLDDALLVLKASVMLFIIIAAIFGNLLVIISVMRVRKLRIPSAL</sequence>
<protein>
    <recommendedName>
        <fullName evidence="4">G-protein coupled receptors family 1 profile domain-containing protein</fullName>
    </recommendedName>
</protein>
<keyword evidence="1" id="KW-0472">Membrane</keyword>
<organism evidence="2 3">
    <name type="scientific">Glossina brevipalpis</name>
    <dbReference type="NCBI Taxonomy" id="37001"/>
    <lineage>
        <taxon>Eukaryota</taxon>
        <taxon>Metazoa</taxon>
        <taxon>Ecdysozoa</taxon>
        <taxon>Arthropoda</taxon>
        <taxon>Hexapoda</taxon>
        <taxon>Insecta</taxon>
        <taxon>Pterygota</taxon>
        <taxon>Neoptera</taxon>
        <taxon>Endopterygota</taxon>
        <taxon>Diptera</taxon>
        <taxon>Brachycera</taxon>
        <taxon>Muscomorpha</taxon>
        <taxon>Hippoboscoidea</taxon>
        <taxon>Glossinidae</taxon>
        <taxon>Glossina</taxon>
    </lineage>
</organism>
<keyword evidence="1" id="KW-0812">Transmembrane</keyword>
<dbReference type="VEuPathDB" id="VectorBase:GBRI018969"/>
<accession>A0A1A9WGM8</accession>
<evidence type="ECO:0008006" key="4">
    <source>
        <dbReference type="Google" id="ProtNLM"/>
    </source>
</evidence>
<evidence type="ECO:0000313" key="3">
    <source>
        <dbReference type="Proteomes" id="UP000091820"/>
    </source>
</evidence>
<feature type="transmembrane region" description="Helical" evidence="1">
    <location>
        <begin position="71"/>
        <end position="96"/>
    </location>
</feature>
<evidence type="ECO:0000256" key="1">
    <source>
        <dbReference type="SAM" id="Phobius"/>
    </source>
</evidence>
<dbReference type="EnsemblMetazoa" id="GBRI018969-RA">
    <property type="protein sequence ID" value="GBRI018969-PA"/>
    <property type="gene ID" value="GBRI018969"/>
</dbReference>
<dbReference type="SUPFAM" id="SSF81321">
    <property type="entry name" value="Family A G protein-coupled receptor-like"/>
    <property type="match status" value="1"/>
</dbReference>
<dbReference type="AlphaFoldDB" id="A0A1A9WGM8"/>
<dbReference type="STRING" id="37001.A0A1A9WGM8"/>